<sequence>MPDDHESNSQMQISSEDIETLENIVQKYTSRSISKPNAIASLAIEIGKIATRLGIVPSESLIQPYVDEIEAFDRENREAEERGNRGSSNQRHEDEREQGGEYDGETRARMEQETDARREAPREPEQEEIRGSRRARSEAEEHEDAEVSGSRKRTKADVGKYKWNDADSFLESIFTLTPAHQTVREQVRNYAADIKESLRDLETAFGKPFLPNSQWKNILLNRYCDLDEIATNIYTTEHVEPEIFTVGESQLALRRPQPTKKVGDESTWNHAFRVYRDAVNFAFKGRAKELEAYERHIVSLFKARHYEFRSQVIIYDRAVRIHVGGRHDILLNEFDKFADFKDATLNAGGVLFGAESASGSSQPATHSDKGKHRSINEICRNWNFKQCSRSPCRFRHVCIDCGKPGHTATKCPRRGKTAA</sequence>
<organism evidence="4 5">
    <name type="scientific">Lentinula edodes</name>
    <name type="common">Shiitake mushroom</name>
    <name type="synonym">Lentinus edodes</name>
    <dbReference type="NCBI Taxonomy" id="5353"/>
    <lineage>
        <taxon>Eukaryota</taxon>
        <taxon>Fungi</taxon>
        <taxon>Dikarya</taxon>
        <taxon>Basidiomycota</taxon>
        <taxon>Agaricomycotina</taxon>
        <taxon>Agaricomycetes</taxon>
        <taxon>Agaricomycetidae</taxon>
        <taxon>Agaricales</taxon>
        <taxon>Marasmiineae</taxon>
        <taxon>Omphalotaceae</taxon>
        <taxon>Lentinula</taxon>
    </lineage>
</organism>
<keyword evidence="5" id="KW-1185">Reference proteome</keyword>
<feature type="region of interest" description="Disordered" evidence="2">
    <location>
        <begin position="73"/>
        <end position="156"/>
    </location>
</feature>
<dbReference type="STRING" id="5353.A0A1Q3ETE7"/>
<reference evidence="4 5" key="2">
    <citation type="submission" date="2017-02" db="EMBL/GenBank/DDBJ databases">
        <title>A genome survey and senescence transcriptome analysis in Lentinula edodes.</title>
        <authorList>
            <person name="Sakamoto Y."/>
            <person name="Nakade K."/>
            <person name="Sato S."/>
            <person name="Yoshida Y."/>
            <person name="Miyazaki K."/>
            <person name="Natsume S."/>
            <person name="Konno N."/>
        </authorList>
    </citation>
    <scope>NUCLEOTIDE SEQUENCE [LARGE SCALE GENOMIC DNA]</scope>
    <source>
        <strain evidence="4 5">NBRC 111202</strain>
    </source>
</reference>
<name>A0A1Q3ETE7_LENED</name>
<proteinExistence type="predicted"/>
<feature type="domain" description="CCHC-type" evidence="3">
    <location>
        <begin position="398"/>
        <end position="413"/>
    </location>
</feature>
<feature type="compositionally biased region" description="Basic and acidic residues" evidence="2">
    <location>
        <begin position="73"/>
        <end position="139"/>
    </location>
</feature>
<keyword evidence="1" id="KW-0862">Zinc</keyword>
<dbReference type="Proteomes" id="UP000188533">
    <property type="component" value="Unassembled WGS sequence"/>
</dbReference>
<protein>
    <submittedName>
        <fullName evidence="4">Protein</fullName>
    </submittedName>
</protein>
<evidence type="ECO:0000256" key="2">
    <source>
        <dbReference type="SAM" id="MobiDB-lite"/>
    </source>
</evidence>
<gene>
    <name evidence="4" type="ORF">LENED_012725</name>
</gene>
<evidence type="ECO:0000313" key="4">
    <source>
        <dbReference type="EMBL" id="GAW10458.1"/>
    </source>
</evidence>
<dbReference type="EMBL" id="BDGU01001748">
    <property type="protein sequence ID" value="GAW10458.1"/>
    <property type="molecule type" value="Genomic_DNA"/>
</dbReference>
<dbReference type="PROSITE" id="PS50158">
    <property type="entry name" value="ZF_CCHC"/>
    <property type="match status" value="1"/>
</dbReference>
<dbReference type="AlphaFoldDB" id="A0A1Q3ETE7"/>
<evidence type="ECO:0000256" key="1">
    <source>
        <dbReference type="PROSITE-ProRule" id="PRU00047"/>
    </source>
</evidence>
<keyword evidence="1" id="KW-0863">Zinc-finger</keyword>
<keyword evidence="1" id="KW-0479">Metal-binding</keyword>
<comment type="caution">
    <text evidence="4">The sequence shown here is derived from an EMBL/GenBank/DDBJ whole genome shotgun (WGS) entry which is preliminary data.</text>
</comment>
<dbReference type="GO" id="GO:0003676">
    <property type="term" value="F:nucleic acid binding"/>
    <property type="evidence" value="ECO:0007669"/>
    <property type="project" value="InterPro"/>
</dbReference>
<dbReference type="InterPro" id="IPR001878">
    <property type="entry name" value="Znf_CCHC"/>
</dbReference>
<dbReference type="GO" id="GO:0008270">
    <property type="term" value="F:zinc ion binding"/>
    <property type="evidence" value="ECO:0007669"/>
    <property type="project" value="UniProtKB-KW"/>
</dbReference>
<reference evidence="4 5" key="1">
    <citation type="submission" date="2016-08" db="EMBL/GenBank/DDBJ databases">
        <authorList>
            <consortium name="Lentinula edodes genome sequencing consortium"/>
            <person name="Sakamoto Y."/>
            <person name="Nakade K."/>
            <person name="Sato S."/>
            <person name="Yoshida Y."/>
            <person name="Miyazaki K."/>
            <person name="Natsume S."/>
            <person name="Konno N."/>
        </authorList>
    </citation>
    <scope>NUCLEOTIDE SEQUENCE [LARGE SCALE GENOMIC DNA]</scope>
    <source>
        <strain evidence="4 5">NBRC 111202</strain>
    </source>
</reference>
<evidence type="ECO:0000259" key="3">
    <source>
        <dbReference type="PROSITE" id="PS50158"/>
    </source>
</evidence>
<accession>A0A1Q3ETE7</accession>
<evidence type="ECO:0000313" key="5">
    <source>
        <dbReference type="Proteomes" id="UP000188533"/>
    </source>
</evidence>